<dbReference type="OrthoDB" id="10252354at2759"/>
<keyword evidence="5 15" id="KW-0418">Kinase</keyword>
<dbReference type="GO" id="GO:0004708">
    <property type="term" value="F:MAP kinase kinase activity"/>
    <property type="evidence" value="ECO:0007669"/>
    <property type="project" value="UniProtKB-EC"/>
</dbReference>
<sequence>MSAITPGEDELHRELQGLGARLEAENGNSPSFRGSRSRTRPGNLVIDSGIQNGGGSLQRANGVPRPSGGSHTALIFSTGPRGQRGHSIDFSSRMGRPREINVSGVQTQNYRRVQSTEDRHHRDIMRNAQKLTFEDGAVFENVDPMSLLRLEDLGTGTCGHVVKMKHAASGRVMAVKQMRKSGVPEENRRIYMDLDVVLRCTDCPHIVHCYGYFVTDSEVWICMELMTSCVEKLQRLRNHVPIPEQMLGFICVSVVKALNYLKDKHGVIHRDVKPSNILLDRSGNVKLCDFGIAGQLVESKAKTQSAGVAGYIAPERIDPERVGRNYDVRADVWSLGIALVELATGRHPYASCTTDFELLVNVLERDPPRLDHTIYSRELCDFVQLCLTKVSKKCPAFPHLTKK</sequence>
<dbReference type="EC" id="2.7.12.2" evidence="9"/>
<keyword evidence="4" id="KW-0547">Nucleotide-binding</keyword>
<evidence type="ECO:0000256" key="2">
    <source>
        <dbReference type="ARBA" id="ARBA00022553"/>
    </source>
</evidence>
<dbReference type="InterPro" id="IPR000719">
    <property type="entry name" value="Prot_kinase_dom"/>
</dbReference>
<dbReference type="Proteomes" id="UP000192247">
    <property type="component" value="Unassembled WGS sequence"/>
</dbReference>
<feature type="domain" description="Protein kinase" evidence="14">
    <location>
        <begin position="147"/>
        <end position="403"/>
    </location>
</feature>
<feature type="region of interest" description="Disordered" evidence="13">
    <location>
        <begin position="21"/>
        <end position="96"/>
    </location>
</feature>
<dbReference type="FunFam" id="3.30.200.20:FF:000040">
    <property type="entry name" value="Dual specificity mitogen-activated protein kinase kinase"/>
    <property type="match status" value="1"/>
</dbReference>
<dbReference type="GO" id="GO:0006950">
    <property type="term" value="P:response to stress"/>
    <property type="evidence" value="ECO:0007669"/>
    <property type="project" value="UniProtKB-ARBA"/>
</dbReference>
<dbReference type="InterPro" id="IPR011009">
    <property type="entry name" value="Kinase-like_dom_sf"/>
</dbReference>
<evidence type="ECO:0000256" key="7">
    <source>
        <dbReference type="ARBA" id="ARBA00023137"/>
    </source>
</evidence>
<keyword evidence="3" id="KW-0808">Transferase</keyword>
<dbReference type="GO" id="GO:0043068">
    <property type="term" value="P:positive regulation of programmed cell death"/>
    <property type="evidence" value="ECO:0007669"/>
    <property type="project" value="UniProtKB-ARBA"/>
</dbReference>
<keyword evidence="2" id="KW-0597">Phosphoprotein</keyword>
<dbReference type="SMART" id="SM00220">
    <property type="entry name" value="S_TKc"/>
    <property type="match status" value="1"/>
</dbReference>
<evidence type="ECO:0000259" key="14">
    <source>
        <dbReference type="PROSITE" id="PS50011"/>
    </source>
</evidence>
<evidence type="ECO:0000256" key="6">
    <source>
        <dbReference type="ARBA" id="ARBA00022840"/>
    </source>
</evidence>
<dbReference type="AlphaFoldDB" id="A0A1V9XVC0"/>
<evidence type="ECO:0000313" key="16">
    <source>
        <dbReference type="Proteomes" id="UP000192247"/>
    </source>
</evidence>
<evidence type="ECO:0000256" key="5">
    <source>
        <dbReference type="ARBA" id="ARBA00022777"/>
    </source>
</evidence>
<reference evidence="15 16" key="1">
    <citation type="journal article" date="2017" name="Gigascience">
        <title>Draft genome of the honey bee ectoparasitic mite, Tropilaelaps mercedesae, is shaped by the parasitic life history.</title>
        <authorList>
            <person name="Dong X."/>
            <person name="Armstrong S.D."/>
            <person name="Xia D."/>
            <person name="Makepeace B.L."/>
            <person name="Darby A.C."/>
            <person name="Kadowaki T."/>
        </authorList>
    </citation>
    <scope>NUCLEOTIDE SEQUENCE [LARGE SCALE GENOMIC DNA]</scope>
    <source>
        <strain evidence="15">Wuxi-XJTLU</strain>
    </source>
</reference>
<name>A0A1V9XVC0_9ACAR</name>
<dbReference type="GO" id="GO:0004674">
    <property type="term" value="F:protein serine/threonine kinase activity"/>
    <property type="evidence" value="ECO:0007669"/>
    <property type="project" value="UniProtKB-KW"/>
</dbReference>
<keyword evidence="7" id="KW-0829">Tyrosine-protein kinase</keyword>
<dbReference type="GO" id="GO:0005524">
    <property type="term" value="F:ATP binding"/>
    <property type="evidence" value="ECO:0007669"/>
    <property type="project" value="UniProtKB-KW"/>
</dbReference>
<comment type="similarity">
    <text evidence="8">Belongs to the protein kinase superfamily. STE Ser/Thr protein kinase family. MAP kinase kinase subfamily.</text>
</comment>
<comment type="catalytic activity">
    <reaction evidence="11">
        <text>L-threonyl-[protein] + ATP = O-phospho-L-threonyl-[protein] + ADP + H(+)</text>
        <dbReference type="Rhea" id="RHEA:46608"/>
        <dbReference type="Rhea" id="RHEA-COMP:11060"/>
        <dbReference type="Rhea" id="RHEA-COMP:11605"/>
        <dbReference type="ChEBI" id="CHEBI:15378"/>
        <dbReference type="ChEBI" id="CHEBI:30013"/>
        <dbReference type="ChEBI" id="CHEBI:30616"/>
        <dbReference type="ChEBI" id="CHEBI:61977"/>
        <dbReference type="ChEBI" id="CHEBI:456216"/>
        <dbReference type="EC" id="2.7.12.2"/>
    </reaction>
</comment>
<organism evidence="15 16">
    <name type="scientific">Tropilaelaps mercedesae</name>
    <dbReference type="NCBI Taxonomy" id="418985"/>
    <lineage>
        <taxon>Eukaryota</taxon>
        <taxon>Metazoa</taxon>
        <taxon>Ecdysozoa</taxon>
        <taxon>Arthropoda</taxon>
        <taxon>Chelicerata</taxon>
        <taxon>Arachnida</taxon>
        <taxon>Acari</taxon>
        <taxon>Parasitiformes</taxon>
        <taxon>Mesostigmata</taxon>
        <taxon>Gamasina</taxon>
        <taxon>Dermanyssoidea</taxon>
        <taxon>Laelapidae</taxon>
        <taxon>Tropilaelaps</taxon>
    </lineage>
</organism>
<evidence type="ECO:0000256" key="12">
    <source>
        <dbReference type="ARBA" id="ARBA00051693"/>
    </source>
</evidence>
<dbReference type="InParanoid" id="A0A1V9XVC0"/>
<comment type="catalytic activity">
    <reaction evidence="10">
        <text>L-seryl-[protein] + ATP = O-phospho-L-seryl-[protein] + ADP + H(+)</text>
        <dbReference type="Rhea" id="RHEA:17989"/>
        <dbReference type="Rhea" id="RHEA-COMP:9863"/>
        <dbReference type="Rhea" id="RHEA-COMP:11604"/>
        <dbReference type="ChEBI" id="CHEBI:15378"/>
        <dbReference type="ChEBI" id="CHEBI:29999"/>
        <dbReference type="ChEBI" id="CHEBI:30616"/>
        <dbReference type="ChEBI" id="CHEBI:83421"/>
        <dbReference type="ChEBI" id="CHEBI:456216"/>
        <dbReference type="EC" id="2.7.12.2"/>
    </reaction>
</comment>
<dbReference type="InterPro" id="IPR008271">
    <property type="entry name" value="Ser/Thr_kinase_AS"/>
</dbReference>
<dbReference type="GO" id="GO:0004713">
    <property type="term" value="F:protein tyrosine kinase activity"/>
    <property type="evidence" value="ECO:0007669"/>
    <property type="project" value="UniProtKB-KW"/>
</dbReference>
<dbReference type="STRING" id="418985.A0A1V9XVC0"/>
<dbReference type="Pfam" id="PF00069">
    <property type="entry name" value="Pkinase"/>
    <property type="match status" value="1"/>
</dbReference>
<keyword evidence="1" id="KW-0723">Serine/threonine-protein kinase</keyword>
<evidence type="ECO:0000256" key="3">
    <source>
        <dbReference type="ARBA" id="ARBA00022679"/>
    </source>
</evidence>
<dbReference type="SUPFAM" id="SSF56112">
    <property type="entry name" value="Protein kinase-like (PK-like)"/>
    <property type="match status" value="1"/>
</dbReference>
<evidence type="ECO:0000256" key="1">
    <source>
        <dbReference type="ARBA" id="ARBA00022527"/>
    </source>
</evidence>
<evidence type="ECO:0000256" key="10">
    <source>
        <dbReference type="ARBA" id="ARBA00049014"/>
    </source>
</evidence>
<dbReference type="InterPro" id="IPR052468">
    <property type="entry name" value="Dual_spec_MAPK_kinase"/>
</dbReference>
<dbReference type="Gene3D" id="1.10.510.10">
    <property type="entry name" value="Transferase(Phosphotransferase) domain 1"/>
    <property type="match status" value="1"/>
</dbReference>
<proteinExistence type="inferred from homology"/>
<evidence type="ECO:0000256" key="8">
    <source>
        <dbReference type="ARBA" id="ARBA00038035"/>
    </source>
</evidence>
<protein>
    <recommendedName>
        <fullName evidence="9">mitogen-activated protein kinase kinase</fullName>
        <ecNumber evidence="9">2.7.12.2</ecNumber>
    </recommendedName>
</protein>
<dbReference type="Gene3D" id="3.30.200.20">
    <property type="entry name" value="Phosphorylase Kinase, domain 1"/>
    <property type="match status" value="1"/>
</dbReference>
<keyword evidence="16" id="KW-1185">Reference proteome</keyword>
<dbReference type="PROSITE" id="PS00108">
    <property type="entry name" value="PROTEIN_KINASE_ST"/>
    <property type="match status" value="1"/>
</dbReference>
<evidence type="ECO:0000256" key="13">
    <source>
        <dbReference type="SAM" id="MobiDB-lite"/>
    </source>
</evidence>
<accession>A0A1V9XVC0</accession>
<dbReference type="EMBL" id="MNPL01003500">
    <property type="protein sequence ID" value="OQR77457.1"/>
    <property type="molecule type" value="Genomic_DNA"/>
</dbReference>
<comment type="caution">
    <text evidence="15">The sequence shown here is derived from an EMBL/GenBank/DDBJ whole genome shotgun (WGS) entry which is preliminary data.</text>
</comment>
<evidence type="ECO:0000256" key="4">
    <source>
        <dbReference type="ARBA" id="ARBA00022741"/>
    </source>
</evidence>
<dbReference type="PROSITE" id="PS50011">
    <property type="entry name" value="PROTEIN_KINASE_DOM"/>
    <property type="match status" value="1"/>
</dbReference>
<dbReference type="PANTHER" id="PTHR47238:SF2">
    <property type="entry name" value="DUAL SPECIFICITY MITOGEN-ACTIVATED PROTEIN KINASE KINASE HEMIPTEROUS"/>
    <property type="match status" value="1"/>
</dbReference>
<evidence type="ECO:0000313" key="15">
    <source>
        <dbReference type="EMBL" id="OQR77457.1"/>
    </source>
</evidence>
<dbReference type="PANTHER" id="PTHR47238">
    <property type="entry name" value="MITOGEN-ACTIVATED PROTEIN KINASE KINASE 5"/>
    <property type="match status" value="1"/>
</dbReference>
<comment type="catalytic activity">
    <reaction evidence="12">
        <text>L-tyrosyl-[protein] + ATP = O-phospho-L-tyrosyl-[protein] + ADP + H(+)</text>
        <dbReference type="Rhea" id="RHEA:10596"/>
        <dbReference type="Rhea" id="RHEA-COMP:10136"/>
        <dbReference type="Rhea" id="RHEA-COMP:20101"/>
        <dbReference type="ChEBI" id="CHEBI:15378"/>
        <dbReference type="ChEBI" id="CHEBI:30616"/>
        <dbReference type="ChEBI" id="CHEBI:46858"/>
        <dbReference type="ChEBI" id="CHEBI:61978"/>
        <dbReference type="ChEBI" id="CHEBI:456216"/>
        <dbReference type="EC" id="2.7.12.2"/>
    </reaction>
</comment>
<evidence type="ECO:0000256" key="9">
    <source>
        <dbReference type="ARBA" id="ARBA00038999"/>
    </source>
</evidence>
<keyword evidence="6" id="KW-0067">ATP-binding</keyword>
<gene>
    <name evidence="15" type="ORF">BIW11_07083</name>
</gene>
<dbReference type="GO" id="GO:0010508">
    <property type="term" value="P:positive regulation of autophagy"/>
    <property type="evidence" value="ECO:0007669"/>
    <property type="project" value="UniProtKB-ARBA"/>
</dbReference>
<evidence type="ECO:0000256" key="11">
    <source>
        <dbReference type="ARBA" id="ARBA00049299"/>
    </source>
</evidence>